<dbReference type="PANTHER" id="PTHR39664">
    <property type="match status" value="1"/>
</dbReference>
<dbReference type="eggNOG" id="COG5611">
    <property type="taxonomic scope" value="Bacteria"/>
</dbReference>
<keyword evidence="5" id="KW-1185">Reference proteome</keyword>
<dbReference type="Gene3D" id="3.40.50.1010">
    <property type="entry name" value="5'-nuclease"/>
    <property type="match status" value="1"/>
</dbReference>
<dbReference type="SUPFAM" id="SSF88723">
    <property type="entry name" value="PIN domain-like"/>
    <property type="match status" value="1"/>
</dbReference>
<dbReference type="InterPro" id="IPR002716">
    <property type="entry name" value="PIN_dom"/>
</dbReference>
<dbReference type="EMBL" id="BMEG01000010">
    <property type="protein sequence ID" value="GGD89613.1"/>
    <property type="molecule type" value="Genomic_DNA"/>
</dbReference>
<evidence type="ECO:0000313" key="3">
    <source>
        <dbReference type="EMBL" id="KDR27036.1"/>
    </source>
</evidence>
<dbReference type="OrthoDB" id="32974at2"/>
<dbReference type="Pfam" id="PF01850">
    <property type="entry name" value="PIN"/>
    <property type="match status" value="1"/>
</dbReference>
<dbReference type="EMBL" id="JFHE01000046">
    <property type="protein sequence ID" value="KDR27036.1"/>
    <property type="molecule type" value="Genomic_DNA"/>
</dbReference>
<evidence type="ECO:0000313" key="5">
    <source>
        <dbReference type="Proteomes" id="UP000597138"/>
    </source>
</evidence>
<reference evidence="2" key="4">
    <citation type="submission" date="2024-05" db="EMBL/GenBank/DDBJ databases">
        <authorList>
            <person name="Sun Q."/>
            <person name="Zhou Y."/>
        </authorList>
    </citation>
    <scope>NUCLEOTIDE SEQUENCE</scope>
    <source>
        <strain evidence="2">CGMCC 1.11013</strain>
    </source>
</reference>
<reference evidence="2" key="1">
    <citation type="journal article" date="2014" name="Int. J. Syst. Evol. Microbiol.">
        <title>Complete genome of a new Firmicutes species belonging to the dominant human colonic microbiota ('Ruminococcus bicirculans') reveals two chromosomes and a selective capacity to utilize plant glucans.</title>
        <authorList>
            <consortium name="NISC Comparative Sequencing Program"/>
            <person name="Wegmann U."/>
            <person name="Louis P."/>
            <person name="Goesmann A."/>
            <person name="Henrissat B."/>
            <person name="Duncan S.H."/>
            <person name="Flint H.J."/>
        </authorList>
    </citation>
    <scope>NUCLEOTIDE SEQUENCE</scope>
    <source>
        <strain evidence="2">CGMCC 1.11013</strain>
    </source>
</reference>
<reference evidence="5" key="3">
    <citation type="journal article" date="2019" name="Int. J. Syst. Evol. Microbiol.">
        <title>The Global Catalogue of Microorganisms (GCM) 10K type strain sequencing project: providing services to taxonomists for standard genome sequencing and annotation.</title>
        <authorList>
            <consortium name="The Broad Institute Genomics Platform"/>
            <consortium name="The Broad Institute Genome Sequencing Center for Infectious Disease"/>
            <person name="Wu L."/>
            <person name="Ma J."/>
        </authorList>
    </citation>
    <scope>NUCLEOTIDE SEQUENCE [LARGE SCALE GENOMIC DNA]</scope>
    <source>
        <strain evidence="5">CGMCC 1.11013</strain>
    </source>
</reference>
<evidence type="ECO:0000259" key="1">
    <source>
        <dbReference type="Pfam" id="PF01850"/>
    </source>
</evidence>
<organism evidence="3 4">
    <name type="scientific">Caballeronia grimmiae</name>
    <dbReference type="NCBI Taxonomy" id="1071679"/>
    <lineage>
        <taxon>Bacteria</taxon>
        <taxon>Pseudomonadati</taxon>
        <taxon>Pseudomonadota</taxon>
        <taxon>Betaproteobacteria</taxon>
        <taxon>Burkholderiales</taxon>
        <taxon>Burkholderiaceae</taxon>
        <taxon>Caballeronia</taxon>
    </lineage>
</organism>
<accession>A0A069NPR6</accession>
<evidence type="ECO:0000313" key="4">
    <source>
        <dbReference type="Proteomes" id="UP000027439"/>
    </source>
</evidence>
<dbReference type="Proteomes" id="UP000027439">
    <property type="component" value="Unassembled WGS sequence"/>
</dbReference>
<proteinExistence type="predicted"/>
<dbReference type="CDD" id="cd18683">
    <property type="entry name" value="PIN_VapC-like"/>
    <property type="match status" value="1"/>
</dbReference>
<gene>
    <name evidence="3" type="ORF">BG57_23665</name>
    <name evidence="2" type="ORF">GCM10010985_50310</name>
</gene>
<dbReference type="Proteomes" id="UP000597138">
    <property type="component" value="Unassembled WGS sequence"/>
</dbReference>
<dbReference type="STRING" id="1071679.BG57_23665"/>
<dbReference type="InterPro" id="IPR029060">
    <property type="entry name" value="PIN-like_dom_sf"/>
</dbReference>
<dbReference type="RefSeq" id="WP_035969949.1">
    <property type="nucleotide sequence ID" value="NZ_BMEG01000010.1"/>
</dbReference>
<protein>
    <submittedName>
        <fullName evidence="3">Twitching motility protein PilT</fullName>
    </submittedName>
</protein>
<comment type="caution">
    <text evidence="3">The sequence shown here is derived from an EMBL/GenBank/DDBJ whole genome shotgun (WGS) entry which is preliminary data.</text>
</comment>
<sequence>MIGLDTNILVRYFAQDDAVQSKEATALMESLTAERPGFVSQVALIEVVWVLARCYDVSRGQIKEILDSMLGTKELVIEATDTIRKALRVFAASETADFADCVIERAGHVAECEYTATFDVAASNVAGMRLLK</sequence>
<feature type="domain" description="PIN" evidence="1">
    <location>
        <begin position="4"/>
        <end position="119"/>
    </location>
</feature>
<evidence type="ECO:0000313" key="2">
    <source>
        <dbReference type="EMBL" id="GGD89613.1"/>
    </source>
</evidence>
<dbReference type="PANTHER" id="PTHR39664:SF2">
    <property type="entry name" value="NUCLEIC ACID-BINDING PROTEIN, CONTAINING PIN DOMAIN-RELATED"/>
    <property type="match status" value="1"/>
</dbReference>
<name>A0A069NPR6_9BURK</name>
<reference evidence="3 4" key="2">
    <citation type="submission" date="2014-03" db="EMBL/GenBank/DDBJ databases">
        <title>Draft Genome Sequences of Four Burkholderia Strains.</title>
        <authorList>
            <person name="Liu X.Y."/>
            <person name="Li C.X."/>
            <person name="Xu J.H."/>
        </authorList>
    </citation>
    <scope>NUCLEOTIDE SEQUENCE [LARGE SCALE GENOMIC DNA]</scope>
    <source>
        <strain evidence="3 4">R27</strain>
    </source>
</reference>
<dbReference type="AlphaFoldDB" id="A0A069NPR6"/>